<dbReference type="EMBL" id="CP012752">
    <property type="protein sequence ID" value="ALG06316.1"/>
    <property type="molecule type" value="Genomic_DNA"/>
</dbReference>
<sequence length="216" mass="24769">MSWYTWIEQGRANVSAQVLDAIARVLGLSADQRIYMRRLAGLNADYIDARYTPDKRELIPYVDNWNQGPAYVLDRYWNVITANDQFHTLWAATQRRINIVEHFFTDPHARTLYPLWESAAPTLTGRFRSQASRYPDDPEFRCLTRRLVTTSPAFAQLWAQHLVTDDACGPDSLFHPGTGPQKYMWTSLRFADRTGLTMVVYLPCHDAPSGALAERA</sequence>
<dbReference type="Gene3D" id="3.30.450.180">
    <property type="match status" value="1"/>
</dbReference>
<evidence type="ECO:0000313" key="2">
    <source>
        <dbReference type="EMBL" id="ALG06316.1"/>
    </source>
</evidence>
<dbReference type="CDD" id="cd00093">
    <property type="entry name" value="HTH_XRE"/>
    <property type="match status" value="1"/>
</dbReference>
<dbReference type="PANTHER" id="PTHR35010">
    <property type="entry name" value="BLL4672 PROTEIN-RELATED"/>
    <property type="match status" value="1"/>
</dbReference>
<keyword evidence="3" id="KW-1185">Reference proteome</keyword>
<dbReference type="STRING" id="860235.AOZ06_04705"/>
<dbReference type="AlphaFoldDB" id="A0A0N9HW20"/>
<dbReference type="Proteomes" id="UP000063699">
    <property type="component" value="Chromosome"/>
</dbReference>
<dbReference type="Pfam" id="PF13560">
    <property type="entry name" value="HTH_31"/>
    <property type="match status" value="1"/>
</dbReference>
<accession>A0A0N9HW20</accession>
<reference evidence="2 3" key="1">
    <citation type="submission" date="2015-07" db="EMBL/GenBank/DDBJ databases">
        <title>Genome sequencing of Kibdelosporangium phytohabitans.</title>
        <authorList>
            <person name="Qin S."/>
            <person name="Xing K."/>
        </authorList>
    </citation>
    <scope>NUCLEOTIDE SEQUENCE [LARGE SCALE GENOMIC DNA]</scope>
    <source>
        <strain evidence="2 3">KLBMP1111</strain>
    </source>
</reference>
<dbReference type="InterPro" id="IPR001387">
    <property type="entry name" value="Cro/C1-type_HTH"/>
</dbReference>
<organism evidence="2 3">
    <name type="scientific">Kibdelosporangium phytohabitans</name>
    <dbReference type="NCBI Taxonomy" id="860235"/>
    <lineage>
        <taxon>Bacteria</taxon>
        <taxon>Bacillati</taxon>
        <taxon>Actinomycetota</taxon>
        <taxon>Actinomycetes</taxon>
        <taxon>Pseudonocardiales</taxon>
        <taxon>Pseudonocardiaceae</taxon>
        <taxon>Kibdelosporangium</taxon>
    </lineage>
</organism>
<dbReference type="KEGG" id="kphy:AOZ06_04705"/>
<protein>
    <recommendedName>
        <fullName evidence="1">HTH cro/C1-type domain-containing protein</fullName>
    </recommendedName>
</protein>
<evidence type="ECO:0000313" key="3">
    <source>
        <dbReference type="Proteomes" id="UP000063699"/>
    </source>
</evidence>
<feature type="domain" description="HTH cro/C1-type" evidence="1">
    <location>
        <begin position="7"/>
        <end position="33"/>
    </location>
</feature>
<name>A0A0N9HW20_9PSEU</name>
<dbReference type="PROSITE" id="PS50943">
    <property type="entry name" value="HTH_CROC1"/>
    <property type="match status" value="1"/>
</dbReference>
<dbReference type="InterPro" id="IPR041413">
    <property type="entry name" value="MLTR_LBD"/>
</dbReference>
<dbReference type="Pfam" id="PF17765">
    <property type="entry name" value="MLTR_LBD"/>
    <property type="match status" value="1"/>
</dbReference>
<evidence type="ECO:0000259" key="1">
    <source>
        <dbReference type="PROSITE" id="PS50943"/>
    </source>
</evidence>
<gene>
    <name evidence="2" type="ORF">AOZ06_04705</name>
</gene>
<proteinExistence type="predicted"/>
<dbReference type="PANTHER" id="PTHR35010:SF3">
    <property type="entry name" value="BLL4873 PROTEIN"/>
    <property type="match status" value="1"/>
</dbReference>